<keyword evidence="6 7" id="KW-0472">Membrane</keyword>
<comment type="caution">
    <text evidence="9">The sequence shown here is derived from an EMBL/GenBank/DDBJ whole genome shotgun (WGS) entry which is preliminary data.</text>
</comment>
<reference evidence="9 10" key="1">
    <citation type="submission" date="2019-05" db="EMBL/GenBank/DDBJ databases">
        <authorList>
            <person name="Narsing Rao M.P."/>
            <person name="Li W.J."/>
        </authorList>
    </citation>
    <scope>NUCLEOTIDE SEQUENCE [LARGE SCALE GENOMIC DNA]</scope>
    <source>
        <strain evidence="9 10">SYSU_K30003</strain>
    </source>
</reference>
<dbReference type="EMBL" id="VCIW01000031">
    <property type="protein sequence ID" value="TLS48688.1"/>
    <property type="molecule type" value="Genomic_DNA"/>
</dbReference>
<gene>
    <name evidence="9" type="ORF">FE782_29390</name>
</gene>
<dbReference type="PANTHER" id="PTHR43227">
    <property type="entry name" value="BLL4140 PROTEIN"/>
    <property type="match status" value="1"/>
</dbReference>
<dbReference type="Proteomes" id="UP000309676">
    <property type="component" value="Unassembled WGS sequence"/>
</dbReference>
<evidence type="ECO:0000256" key="6">
    <source>
        <dbReference type="ARBA" id="ARBA00023136"/>
    </source>
</evidence>
<dbReference type="GO" id="GO:0005886">
    <property type="term" value="C:plasma membrane"/>
    <property type="evidence" value="ECO:0007669"/>
    <property type="project" value="UniProtKB-SubCell"/>
</dbReference>
<dbReference type="SUPFAM" id="SSF161098">
    <property type="entry name" value="MetI-like"/>
    <property type="match status" value="1"/>
</dbReference>
<organism evidence="9 10">
    <name type="scientific">Paenibacillus antri</name>
    <dbReference type="NCBI Taxonomy" id="2582848"/>
    <lineage>
        <taxon>Bacteria</taxon>
        <taxon>Bacillati</taxon>
        <taxon>Bacillota</taxon>
        <taxon>Bacilli</taxon>
        <taxon>Bacillales</taxon>
        <taxon>Paenibacillaceae</taxon>
        <taxon>Paenibacillus</taxon>
    </lineage>
</organism>
<dbReference type="InterPro" id="IPR000515">
    <property type="entry name" value="MetI-like"/>
</dbReference>
<dbReference type="PROSITE" id="PS50928">
    <property type="entry name" value="ABC_TM1"/>
    <property type="match status" value="1"/>
</dbReference>
<comment type="similarity">
    <text evidence="7">Belongs to the binding-protein-dependent transport system permease family.</text>
</comment>
<comment type="subcellular location">
    <subcellularLocation>
        <location evidence="1 7">Cell membrane</location>
        <topology evidence="1 7">Multi-pass membrane protein</topology>
    </subcellularLocation>
</comment>
<keyword evidence="2 7" id="KW-0813">Transport</keyword>
<evidence type="ECO:0000256" key="4">
    <source>
        <dbReference type="ARBA" id="ARBA00022692"/>
    </source>
</evidence>
<dbReference type="Pfam" id="PF00528">
    <property type="entry name" value="BPD_transp_1"/>
    <property type="match status" value="1"/>
</dbReference>
<proteinExistence type="inferred from homology"/>
<feature type="transmembrane region" description="Helical" evidence="7">
    <location>
        <begin position="190"/>
        <end position="208"/>
    </location>
</feature>
<evidence type="ECO:0000256" key="7">
    <source>
        <dbReference type="RuleBase" id="RU363032"/>
    </source>
</evidence>
<feature type="transmembrane region" description="Helical" evidence="7">
    <location>
        <begin position="6"/>
        <end position="24"/>
    </location>
</feature>
<evidence type="ECO:0000256" key="5">
    <source>
        <dbReference type="ARBA" id="ARBA00022989"/>
    </source>
</evidence>
<evidence type="ECO:0000256" key="1">
    <source>
        <dbReference type="ARBA" id="ARBA00004651"/>
    </source>
</evidence>
<evidence type="ECO:0000256" key="2">
    <source>
        <dbReference type="ARBA" id="ARBA00022448"/>
    </source>
</evidence>
<dbReference type="CDD" id="cd06261">
    <property type="entry name" value="TM_PBP2"/>
    <property type="match status" value="1"/>
</dbReference>
<keyword evidence="5 7" id="KW-1133">Transmembrane helix</keyword>
<evidence type="ECO:0000259" key="8">
    <source>
        <dbReference type="PROSITE" id="PS50928"/>
    </source>
</evidence>
<dbReference type="AlphaFoldDB" id="A0A5R9G5B8"/>
<evidence type="ECO:0000313" key="9">
    <source>
        <dbReference type="EMBL" id="TLS48688.1"/>
    </source>
</evidence>
<keyword evidence="10" id="KW-1185">Reference proteome</keyword>
<feature type="domain" description="ABC transmembrane type-1" evidence="8">
    <location>
        <begin position="57"/>
        <end position="271"/>
    </location>
</feature>
<dbReference type="GO" id="GO:0055085">
    <property type="term" value="P:transmembrane transport"/>
    <property type="evidence" value="ECO:0007669"/>
    <property type="project" value="InterPro"/>
</dbReference>
<accession>A0A5R9G5B8</accession>
<feature type="transmembrane region" description="Helical" evidence="7">
    <location>
        <begin position="94"/>
        <end position="114"/>
    </location>
</feature>
<sequence length="284" mass="32284">MALPVIAYYVIFHYVPIGGLVIAFQNFNAFKGIFGSEWVGWMHYTDFWNSPYAFRVVRNTLLINIYQILFAFPAPILLALLLNEVRGRMFTRTIQTVSYMPHFISLVVICGIIVDFSQSEGVINDIIAFFGGERSNLLMQSDLFRTIFVSSGIWQEMGWGSIIYLAALSTVDPHLYEASSIDGAGRWRQLLHITIPALIPTITILLIMRVGHIMSEGFEKIILLYNPLTYETADVISSYVYRRGIQEANYSFGAAVGLFNSTINFIILIAVNNFSRKYLKESLW</sequence>
<feature type="transmembrane region" description="Helical" evidence="7">
    <location>
        <begin position="61"/>
        <end position="82"/>
    </location>
</feature>
<dbReference type="InterPro" id="IPR050809">
    <property type="entry name" value="UgpAE/MalFG_permease"/>
</dbReference>
<dbReference type="InterPro" id="IPR035906">
    <property type="entry name" value="MetI-like_sf"/>
</dbReference>
<evidence type="ECO:0000313" key="10">
    <source>
        <dbReference type="Proteomes" id="UP000309676"/>
    </source>
</evidence>
<dbReference type="Gene3D" id="1.10.3720.10">
    <property type="entry name" value="MetI-like"/>
    <property type="match status" value="1"/>
</dbReference>
<dbReference type="PANTHER" id="PTHR43227:SF11">
    <property type="entry name" value="BLL4140 PROTEIN"/>
    <property type="match status" value="1"/>
</dbReference>
<keyword evidence="4 7" id="KW-0812">Transmembrane</keyword>
<name>A0A5R9G5B8_9BACL</name>
<evidence type="ECO:0000256" key="3">
    <source>
        <dbReference type="ARBA" id="ARBA00022475"/>
    </source>
</evidence>
<dbReference type="OrthoDB" id="9785836at2"/>
<keyword evidence="3" id="KW-1003">Cell membrane</keyword>
<protein>
    <submittedName>
        <fullName evidence="9">Sugar ABC transporter permease</fullName>
    </submittedName>
</protein>
<feature type="transmembrane region" description="Helical" evidence="7">
    <location>
        <begin position="250"/>
        <end position="271"/>
    </location>
</feature>